<dbReference type="GO" id="GO:0016887">
    <property type="term" value="F:ATP hydrolysis activity"/>
    <property type="evidence" value="ECO:0007669"/>
    <property type="project" value="RHEA"/>
</dbReference>
<dbReference type="Proteomes" id="UP000316852">
    <property type="component" value="Unassembled WGS sequence"/>
</dbReference>
<organism evidence="11 12">
    <name type="scientific">Eiseniibacteriota bacterium</name>
    <dbReference type="NCBI Taxonomy" id="2212470"/>
    <lineage>
        <taxon>Bacteria</taxon>
        <taxon>Candidatus Eiseniibacteriota</taxon>
    </lineage>
</organism>
<keyword evidence="4 9" id="KW-0067">ATP-binding</keyword>
<dbReference type="Gene3D" id="3.40.50.300">
    <property type="entry name" value="P-loop containing nucleotide triphosphate hydrolases"/>
    <property type="match status" value="2"/>
</dbReference>
<dbReference type="InterPro" id="IPR014016">
    <property type="entry name" value="UvrD-like_ATP-bd"/>
</dbReference>
<evidence type="ECO:0000259" key="10">
    <source>
        <dbReference type="PROSITE" id="PS51198"/>
    </source>
</evidence>
<comment type="catalytic activity">
    <reaction evidence="8">
        <text>ATP + H2O = ADP + phosphate + H(+)</text>
        <dbReference type="Rhea" id="RHEA:13065"/>
        <dbReference type="ChEBI" id="CHEBI:15377"/>
        <dbReference type="ChEBI" id="CHEBI:15378"/>
        <dbReference type="ChEBI" id="CHEBI:30616"/>
        <dbReference type="ChEBI" id="CHEBI:43474"/>
        <dbReference type="ChEBI" id="CHEBI:456216"/>
        <dbReference type="EC" id="5.6.2.4"/>
    </reaction>
</comment>
<name>A0A538T089_UNCEI</name>
<proteinExistence type="predicted"/>
<dbReference type="PANTHER" id="PTHR11070:SF2">
    <property type="entry name" value="ATP-DEPENDENT DNA HELICASE SRS2"/>
    <property type="match status" value="1"/>
</dbReference>
<dbReference type="InterPro" id="IPR014017">
    <property type="entry name" value="DNA_helicase_UvrD-like_C"/>
</dbReference>
<evidence type="ECO:0000256" key="1">
    <source>
        <dbReference type="ARBA" id="ARBA00022741"/>
    </source>
</evidence>
<dbReference type="Pfam" id="PF13361">
    <property type="entry name" value="UvrD_C"/>
    <property type="match status" value="1"/>
</dbReference>
<evidence type="ECO:0000313" key="11">
    <source>
        <dbReference type="EMBL" id="TMQ57058.1"/>
    </source>
</evidence>
<dbReference type="AlphaFoldDB" id="A0A538T089"/>
<dbReference type="GO" id="GO:0000725">
    <property type="term" value="P:recombinational repair"/>
    <property type="evidence" value="ECO:0007669"/>
    <property type="project" value="TreeGrafter"/>
</dbReference>
<dbReference type="GO" id="GO:0003677">
    <property type="term" value="F:DNA binding"/>
    <property type="evidence" value="ECO:0007669"/>
    <property type="project" value="InterPro"/>
</dbReference>
<evidence type="ECO:0000256" key="7">
    <source>
        <dbReference type="ARBA" id="ARBA00034808"/>
    </source>
</evidence>
<evidence type="ECO:0000256" key="5">
    <source>
        <dbReference type="ARBA" id="ARBA00023235"/>
    </source>
</evidence>
<dbReference type="PROSITE" id="PS51198">
    <property type="entry name" value="UVRD_HELICASE_ATP_BIND"/>
    <property type="match status" value="1"/>
</dbReference>
<evidence type="ECO:0000256" key="8">
    <source>
        <dbReference type="ARBA" id="ARBA00048988"/>
    </source>
</evidence>
<keyword evidence="1 9" id="KW-0547">Nucleotide-binding</keyword>
<evidence type="ECO:0000256" key="6">
    <source>
        <dbReference type="ARBA" id="ARBA00034617"/>
    </source>
</evidence>
<comment type="catalytic activity">
    <reaction evidence="6">
        <text>Couples ATP hydrolysis with the unwinding of duplex DNA by translocating in the 3'-5' direction.</text>
        <dbReference type="EC" id="5.6.2.4"/>
    </reaction>
</comment>
<dbReference type="InterPro" id="IPR027417">
    <property type="entry name" value="P-loop_NTPase"/>
</dbReference>
<gene>
    <name evidence="11" type="ORF">E6K76_11525</name>
</gene>
<feature type="binding site" evidence="9">
    <location>
        <begin position="49"/>
        <end position="56"/>
    </location>
    <ligand>
        <name>ATP</name>
        <dbReference type="ChEBI" id="CHEBI:30616"/>
    </ligand>
</feature>
<evidence type="ECO:0000256" key="2">
    <source>
        <dbReference type="ARBA" id="ARBA00022801"/>
    </source>
</evidence>
<comment type="caution">
    <text evidence="11">The sequence shown here is derived from an EMBL/GenBank/DDBJ whole genome shotgun (WGS) entry which is preliminary data.</text>
</comment>
<evidence type="ECO:0000256" key="4">
    <source>
        <dbReference type="ARBA" id="ARBA00022840"/>
    </source>
</evidence>
<sequence length="681" mass="76702">MPTLPSVHPDSQPPPRLEYDLERPWNQGVQGTQALPLINDDVSVMRVEAGPGTGKTFGLVRRVQRLLHPDGLAARGREVLVVAFNRVIAKQLETGINEALAASPHDGNPAIRTVHALCLGVIGGDLRLLMDHEREAMLYDVLEEHPELRARLRRQPAANQALHDHEARHVEDVALWQAVFRWLTRHQARLISELPGLLLDSINQGDYSDLQFKYIIVDEFQDLTPGEQNLFFRLRRDGGQFLALGDPRQSIYAFRGNDREGLQKLGAMAAQAGQVVRDVHLPDCQRCPVPVVVAANYLMSHYPPPMTGGSEQAANIHVVTWATPQDEARGMAKAIVDNIRRCPAERHLAMVTRRRFGYWLRDRMLEIQGDLGIDLSFSESILESWPTREAFLFASLLHDADPVTWRMWLAYANSTDGEHFKAPKRNAPAYLRFLRACNDTITERKVVQMADQRPPGQGGANLLDRGQRFKELRAGFVEPHVSFEERIRALFSPDLWIGTATGDAETARADLELLTDKTIALAQERLADHPESDVSDLMRYAIRQMRYLVATREPFVPKTGVQLQVTTLWGAKGVTAEHVYILGMCDEAIPGEYRDGYPGTREEFIEEQRRLLYVSLTRARKTLIFSRARSTTFGEAKQIGLFIRASERGSGRRPRLFASTLLRELVGHLPNAVRGENWAGC</sequence>
<evidence type="ECO:0000256" key="3">
    <source>
        <dbReference type="ARBA" id="ARBA00022806"/>
    </source>
</evidence>
<feature type="domain" description="UvrD-like helicase ATP-binding" evidence="10">
    <location>
        <begin position="28"/>
        <end position="288"/>
    </location>
</feature>
<evidence type="ECO:0000256" key="9">
    <source>
        <dbReference type="PROSITE-ProRule" id="PRU00560"/>
    </source>
</evidence>
<dbReference type="InterPro" id="IPR000212">
    <property type="entry name" value="DNA_helicase_UvrD/REP"/>
</dbReference>
<dbReference type="Pfam" id="PF13245">
    <property type="entry name" value="AAA_19"/>
    <property type="match status" value="1"/>
</dbReference>
<reference evidence="11 12" key="1">
    <citation type="journal article" date="2019" name="Nat. Microbiol.">
        <title>Mediterranean grassland soil C-N compound turnover is dependent on rainfall and depth, and is mediated by genomically divergent microorganisms.</title>
        <authorList>
            <person name="Diamond S."/>
            <person name="Andeer P.F."/>
            <person name="Li Z."/>
            <person name="Crits-Christoph A."/>
            <person name="Burstein D."/>
            <person name="Anantharaman K."/>
            <person name="Lane K.R."/>
            <person name="Thomas B.C."/>
            <person name="Pan C."/>
            <person name="Northen T.R."/>
            <person name="Banfield J.F."/>
        </authorList>
    </citation>
    <scope>NUCLEOTIDE SEQUENCE [LARGE SCALE GENOMIC DNA]</scope>
    <source>
        <strain evidence="11">WS_6</strain>
    </source>
</reference>
<keyword evidence="3 9" id="KW-0347">Helicase</keyword>
<protein>
    <recommendedName>
        <fullName evidence="7">DNA 3'-5' helicase</fullName>
        <ecNumber evidence="7">5.6.2.4</ecNumber>
    </recommendedName>
</protein>
<keyword evidence="5" id="KW-0413">Isomerase</keyword>
<accession>A0A538T089</accession>
<dbReference type="EC" id="5.6.2.4" evidence="7"/>
<dbReference type="SUPFAM" id="SSF52540">
    <property type="entry name" value="P-loop containing nucleoside triphosphate hydrolases"/>
    <property type="match status" value="1"/>
</dbReference>
<evidence type="ECO:0000313" key="12">
    <source>
        <dbReference type="Proteomes" id="UP000316852"/>
    </source>
</evidence>
<dbReference type="GO" id="GO:0005524">
    <property type="term" value="F:ATP binding"/>
    <property type="evidence" value="ECO:0007669"/>
    <property type="project" value="UniProtKB-UniRule"/>
</dbReference>
<dbReference type="EMBL" id="VBOW01000070">
    <property type="protein sequence ID" value="TMQ57058.1"/>
    <property type="molecule type" value="Genomic_DNA"/>
</dbReference>
<dbReference type="Gene3D" id="1.10.486.10">
    <property type="entry name" value="PCRA, domain 4"/>
    <property type="match status" value="1"/>
</dbReference>
<dbReference type="GO" id="GO:0043138">
    <property type="term" value="F:3'-5' DNA helicase activity"/>
    <property type="evidence" value="ECO:0007669"/>
    <property type="project" value="UniProtKB-EC"/>
</dbReference>
<dbReference type="PANTHER" id="PTHR11070">
    <property type="entry name" value="UVRD / RECB / PCRA DNA HELICASE FAMILY MEMBER"/>
    <property type="match status" value="1"/>
</dbReference>
<keyword evidence="2 9" id="KW-0378">Hydrolase</keyword>